<accession>A0A6J4H719</accession>
<evidence type="ECO:0000256" key="1">
    <source>
        <dbReference type="SAM" id="MobiDB-lite"/>
    </source>
</evidence>
<dbReference type="EMBL" id="CADCTP010000022">
    <property type="protein sequence ID" value="CAA9216624.1"/>
    <property type="molecule type" value="Genomic_DNA"/>
</dbReference>
<reference evidence="2" key="1">
    <citation type="submission" date="2020-02" db="EMBL/GenBank/DDBJ databases">
        <authorList>
            <person name="Meier V. D."/>
        </authorList>
    </citation>
    <scope>NUCLEOTIDE SEQUENCE</scope>
    <source>
        <strain evidence="2">AVDCRST_MAG41</strain>
    </source>
</reference>
<proteinExistence type="predicted"/>
<sequence length="49" mass="4954">MVTLRSRFVGAHGGADGPAAGPQSAHTARRPTCSTSWAGRRGCAAWASA</sequence>
<gene>
    <name evidence="2" type="ORF">AVDCRST_MAG41-224</name>
</gene>
<organism evidence="2">
    <name type="scientific">uncultured Mycobacteriales bacterium</name>
    <dbReference type="NCBI Taxonomy" id="581187"/>
    <lineage>
        <taxon>Bacteria</taxon>
        <taxon>Bacillati</taxon>
        <taxon>Actinomycetota</taxon>
        <taxon>Actinomycetes</taxon>
        <taxon>Mycobacteriales</taxon>
        <taxon>environmental samples</taxon>
    </lineage>
</organism>
<feature type="region of interest" description="Disordered" evidence="1">
    <location>
        <begin position="1"/>
        <end position="36"/>
    </location>
</feature>
<protein>
    <submittedName>
        <fullName evidence="2">Uncharacterized protein</fullName>
    </submittedName>
</protein>
<name>A0A6J4H719_9ACTN</name>
<dbReference type="AlphaFoldDB" id="A0A6J4H719"/>
<evidence type="ECO:0000313" key="2">
    <source>
        <dbReference type="EMBL" id="CAA9216624.1"/>
    </source>
</evidence>